<dbReference type="Gene3D" id="3.90.226.10">
    <property type="entry name" value="2-enoyl-CoA Hydratase, Chain A, domain 1"/>
    <property type="match status" value="1"/>
</dbReference>
<keyword evidence="5" id="KW-1185">Reference proteome</keyword>
<evidence type="ECO:0000313" key="4">
    <source>
        <dbReference type="EMBL" id="REL30831.1"/>
    </source>
</evidence>
<dbReference type="Proteomes" id="UP000256899">
    <property type="component" value="Unassembled WGS sequence"/>
</dbReference>
<sequence length="246" mass="26719">MDNLILAEQAQGVLTITLNNLDKKNALTTSMYNTLSDYVNQANSDNDIRCLLIQGNEHCFCAGNDLNDFLACPPDQEPDAFDFVRAIASFEKPIVMAVAGPAIGVACTLLLHADLVIAADNAKFAMPFAKLGLSPEAGSSMLLTQLVGHAKAFELMVLGDTFDADTALSLQLINKKVSQAELLSSANHYAKHIASLPNDAVMSARRLLKQANQSLLNETLEREFPTFARLMQTDDCKTILNGFLKK</sequence>
<dbReference type="InterPro" id="IPR051053">
    <property type="entry name" value="ECH/Chromodomain_protein"/>
</dbReference>
<dbReference type="RefSeq" id="WP_116015294.1">
    <property type="nucleotide sequence ID" value="NZ_QUOT01000001.1"/>
</dbReference>
<dbReference type="CDD" id="cd06558">
    <property type="entry name" value="crotonase-like"/>
    <property type="match status" value="1"/>
</dbReference>
<evidence type="ECO:0000256" key="1">
    <source>
        <dbReference type="ARBA" id="ARBA00004275"/>
    </source>
</evidence>
<evidence type="ECO:0000313" key="5">
    <source>
        <dbReference type="Proteomes" id="UP000256899"/>
    </source>
</evidence>
<comment type="caution">
    <text evidence="4">The sequence shown here is derived from an EMBL/GenBank/DDBJ whole genome shotgun (WGS) entry which is preliminary data.</text>
</comment>
<dbReference type="InterPro" id="IPR029045">
    <property type="entry name" value="ClpP/crotonase-like_dom_sf"/>
</dbReference>
<organism evidence="4 5">
    <name type="scientific">Thalassotalea euphylliae</name>
    <dbReference type="NCBI Taxonomy" id="1655234"/>
    <lineage>
        <taxon>Bacteria</taxon>
        <taxon>Pseudomonadati</taxon>
        <taxon>Pseudomonadota</taxon>
        <taxon>Gammaproteobacteria</taxon>
        <taxon>Alteromonadales</taxon>
        <taxon>Colwelliaceae</taxon>
        <taxon>Thalassotalea</taxon>
    </lineage>
</organism>
<dbReference type="PANTHER" id="PTHR43684:SF1">
    <property type="entry name" value="ENOYL-COA DELTA ISOMERASE 2"/>
    <property type="match status" value="1"/>
</dbReference>
<evidence type="ECO:0000256" key="2">
    <source>
        <dbReference type="ARBA" id="ARBA00023140"/>
    </source>
</evidence>
<dbReference type="AlphaFoldDB" id="A0A3E0U1I6"/>
<gene>
    <name evidence="4" type="ORF">DXX94_08925</name>
</gene>
<dbReference type="SUPFAM" id="SSF52096">
    <property type="entry name" value="ClpP/crotonase"/>
    <property type="match status" value="1"/>
</dbReference>
<protein>
    <submittedName>
        <fullName evidence="4">Enoyl-CoA hydratase</fullName>
    </submittedName>
</protein>
<keyword evidence="3" id="KW-0413">Isomerase</keyword>
<reference evidence="5" key="1">
    <citation type="submission" date="2018-08" db="EMBL/GenBank/DDBJ databases">
        <title>Thalassotalea euphylliae genome.</title>
        <authorList>
            <person name="Summers S."/>
            <person name="Rice S.A."/>
            <person name="Freckelton M.L."/>
            <person name="Nedved B.T."/>
            <person name="Hadfield M.G."/>
        </authorList>
    </citation>
    <scope>NUCLEOTIDE SEQUENCE [LARGE SCALE GENOMIC DNA]</scope>
    <source>
        <strain evidence="5">H3</strain>
    </source>
</reference>
<dbReference type="InterPro" id="IPR001753">
    <property type="entry name" value="Enoyl-CoA_hydra/iso"/>
</dbReference>
<evidence type="ECO:0000256" key="3">
    <source>
        <dbReference type="ARBA" id="ARBA00023235"/>
    </source>
</evidence>
<dbReference type="Pfam" id="PF00378">
    <property type="entry name" value="ECH_1"/>
    <property type="match status" value="1"/>
</dbReference>
<dbReference type="EMBL" id="QUOT01000001">
    <property type="protein sequence ID" value="REL30831.1"/>
    <property type="molecule type" value="Genomic_DNA"/>
</dbReference>
<name>A0A3E0U1I6_9GAMM</name>
<dbReference type="PANTHER" id="PTHR43684">
    <property type="match status" value="1"/>
</dbReference>
<accession>A0A3E0U1I6</accession>
<proteinExistence type="predicted"/>
<comment type="subcellular location">
    <subcellularLocation>
        <location evidence="1">Peroxisome</location>
    </subcellularLocation>
</comment>
<dbReference type="GO" id="GO:0004165">
    <property type="term" value="F:delta(3)-delta(2)-enoyl-CoA isomerase activity"/>
    <property type="evidence" value="ECO:0007669"/>
    <property type="project" value="UniProtKB-ARBA"/>
</dbReference>
<keyword evidence="2" id="KW-0576">Peroxisome</keyword>